<comment type="subunit">
    <text evidence="3">Heterotetramer of the KorA, KorB, KorC and KorD subunits.</text>
</comment>
<name>A0A7D5E725_9EURY</name>
<evidence type="ECO:0000313" key="12">
    <source>
        <dbReference type="Proteomes" id="UP000509594"/>
    </source>
</evidence>
<dbReference type="RefSeq" id="WP_176965389.1">
    <property type="nucleotide sequence ID" value="NZ_CP058215.1"/>
</dbReference>
<gene>
    <name evidence="11" type="ORF">HWN40_08815</name>
</gene>
<evidence type="ECO:0000259" key="8">
    <source>
        <dbReference type="Pfam" id="PF01558"/>
    </source>
</evidence>
<dbReference type="GO" id="GO:0006082">
    <property type="term" value="P:organic acid metabolic process"/>
    <property type="evidence" value="ECO:0007669"/>
    <property type="project" value="UniProtKB-ARBA"/>
</dbReference>
<evidence type="ECO:0000256" key="7">
    <source>
        <dbReference type="ARBA" id="ARBA00079587"/>
    </source>
</evidence>
<dbReference type="GeneID" id="55821772"/>
<evidence type="ECO:0000259" key="10">
    <source>
        <dbReference type="Pfam" id="PF02780"/>
    </source>
</evidence>
<protein>
    <recommendedName>
        <fullName evidence="5">2-oxoglutarate synthase subunit KorA</fullName>
        <ecNumber evidence="4">1.2.7.3</ecNumber>
    </recommendedName>
    <alternativeName>
        <fullName evidence="7">2-ketoglutarate oxidoreductase alpha chain</fullName>
    </alternativeName>
    <alternativeName>
        <fullName evidence="6">2-oxoglutarate-ferredoxin oxidoreductase subunit alpha</fullName>
    </alternativeName>
</protein>
<dbReference type="OrthoDB" id="31112at2157"/>
<dbReference type="Pfam" id="PF01558">
    <property type="entry name" value="POR"/>
    <property type="match status" value="1"/>
</dbReference>
<keyword evidence="12" id="KW-1185">Reference proteome</keyword>
<dbReference type="AlphaFoldDB" id="A0A7D5E725"/>
<dbReference type="KEGG" id="mzi:HWN40_08815"/>
<sequence>MKVDLTIKIGGAAGQGLDTIGSVLSSTLMKCGFFVFTTQFYLSRIRGGHNTFQIRISDEAIKAMDEKVDILIALDRASIENHLDEMSDGVVIVDRDTVKLDDDFDSLFHVPLLKIAKDTGGNKLYANSVAVGAAMGLLCLDFDVLSNVLSSIFERKGQEIIDNNIKAAKAGYDYARDNYPQGCKFDIQQPEKHSNKMLIAGNESVGLGALAAGLHFLSAYPMTPSTGVMNYIAGKAGKFDLVVEQAEDEIAALNMAIGASFTGARSMVTTSGGGFCLMVEALGLAGITETPVVIFQAQRPGPATGLPTMTEQGDLLFAIHAAQGEFPRCVFAPGTPEDCFYMTANAFNIAEKYQIPVIVMSDQYLADSMFTCERFDASKVSVERHLLSDEEIKDMQEEYARYRFTSSGISPRALPGQAGVLVGADSDEHDEFGHIDETQENRIKMVHKRMNKLELLRNEMPAPETYGSDDAELTLIGWGSTYGPLVEAVDILREEGHSANLVHFTHIHPLPAEKIKEMLGKPGMKVCVENNRTGQFARLLMVETGIEMVDNVLRYDGLPFTPQFIVDSIKQKEVL</sequence>
<dbReference type="InterPro" id="IPR050722">
    <property type="entry name" value="Pyruvate:ferred/Flavod_OxRd"/>
</dbReference>
<evidence type="ECO:0000256" key="3">
    <source>
        <dbReference type="ARBA" id="ARBA00064882"/>
    </source>
</evidence>
<evidence type="ECO:0000256" key="1">
    <source>
        <dbReference type="ARBA" id="ARBA00023002"/>
    </source>
</evidence>
<reference evidence="11 12" key="1">
    <citation type="submission" date="2020-06" db="EMBL/GenBank/DDBJ databases">
        <title>Methanolobus halotolerans sp. nov., isolated from a saline lake Tus in Siberia.</title>
        <authorList>
            <person name="Shen Y."/>
            <person name="Chen S.-C."/>
            <person name="Lai M.-C."/>
            <person name="Huang H.-H."/>
            <person name="Chiu H.-H."/>
            <person name="Tang S.-L."/>
            <person name="Rogozin D.Y."/>
            <person name="Degermendzhy A.G."/>
        </authorList>
    </citation>
    <scope>NUCLEOTIDE SEQUENCE [LARGE SCALE GENOMIC DNA]</scope>
    <source>
        <strain evidence="11 12">DSM 21339</strain>
    </source>
</reference>
<dbReference type="Pfam" id="PF01855">
    <property type="entry name" value="POR_N"/>
    <property type="match status" value="1"/>
</dbReference>
<dbReference type="EC" id="1.2.7.3" evidence="4"/>
<evidence type="ECO:0000256" key="5">
    <source>
        <dbReference type="ARBA" id="ARBA00071398"/>
    </source>
</evidence>
<dbReference type="InterPro" id="IPR022367">
    <property type="entry name" value="2-oxoacid/accept_OxRdtase_asu"/>
</dbReference>
<dbReference type="GO" id="GO:0006979">
    <property type="term" value="P:response to oxidative stress"/>
    <property type="evidence" value="ECO:0007669"/>
    <property type="project" value="TreeGrafter"/>
</dbReference>
<dbReference type="CDD" id="cd07034">
    <property type="entry name" value="TPP_PYR_PFOR_IOR-alpha_like"/>
    <property type="match status" value="1"/>
</dbReference>
<dbReference type="GO" id="GO:0044272">
    <property type="term" value="P:sulfur compound biosynthetic process"/>
    <property type="evidence" value="ECO:0007669"/>
    <property type="project" value="UniProtKB-ARBA"/>
</dbReference>
<dbReference type="Proteomes" id="UP000509594">
    <property type="component" value="Chromosome"/>
</dbReference>
<dbReference type="PANTHER" id="PTHR32154">
    <property type="entry name" value="PYRUVATE-FLAVODOXIN OXIDOREDUCTASE-RELATED"/>
    <property type="match status" value="1"/>
</dbReference>
<dbReference type="GO" id="GO:0047553">
    <property type="term" value="F:2-oxoglutarate synthase activity"/>
    <property type="evidence" value="ECO:0007669"/>
    <property type="project" value="UniProtKB-EC"/>
</dbReference>
<dbReference type="SUPFAM" id="SSF53323">
    <property type="entry name" value="Pyruvate-ferredoxin oxidoreductase, PFOR, domain III"/>
    <property type="match status" value="1"/>
</dbReference>
<accession>A0A7D5E725</accession>
<dbReference type="EMBL" id="CP058215">
    <property type="protein sequence ID" value="QLC50333.1"/>
    <property type="molecule type" value="Genomic_DNA"/>
</dbReference>
<proteinExistence type="predicted"/>
<dbReference type="NCBIfam" id="TIGR03710">
    <property type="entry name" value="OAFO_sf"/>
    <property type="match status" value="1"/>
</dbReference>
<dbReference type="InterPro" id="IPR002880">
    <property type="entry name" value="Pyrv_Fd/Flavodoxin_OxRdtase_N"/>
</dbReference>
<dbReference type="FunFam" id="3.40.50.970:FF:000022">
    <property type="entry name" value="2-oxoglutarate ferredoxin oxidoreductase alpha subunit"/>
    <property type="match status" value="1"/>
</dbReference>
<organism evidence="11 12">
    <name type="scientific">Methanolobus zinderi</name>
    <dbReference type="NCBI Taxonomy" id="536044"/>
    <lineage>
        <taxon>Archaea</taxon>
        <taxon>Methanobacteriati</taxon>
        <taxon>Methanobacteriota</taxon>
        <taxon>Stenosarchaea group</taxon>
        <taxon>Methanomicrobia</taxon>
        <taxon>Methanosarcinales</taxon>
        <taxon>Methanosarcinaceae</taxon>
        <taxon>Methanolobus</taxon>
    </lineage>
</organism>
<dbReference type="Gene3D" id="3.40.920.10">
    <property type="entry name" value="Pyruvate-ferredoxin oxidoreductase, PFOR, domain III"/>
    <property type="match status" value="1"/>
</dbReference>
<feature type="domain" description="Transketolase C-terminal" evidence="10">
    <location>
        <begin position="470"/>
        <end position="532"/>
    </location>
</feature>
<dbReference type="PANTHER" id="PTHR32154:SF20">
    <property type="entry name" value="2-OXOGLUTARATE OXIDOREDUCTASE SUBUNIT KORA"/>
    <property type="match status" value="1"/>
</dbReference>
<dbReference type="InterPro" id="IPR009014">
    <property type="entry name" value="Transketo_C/PFOR_II"/>
</dbReference>
<evidence type="ECO:0000313" key="11">
    <source>
        <dbReference type="EMBL" id="QLC50333.1"/>
    </source>
</evidence>
<feature type="domain" description="Pyruvate/ketoisovalerate oxidoreductase catalytic" evidence="8">
    <location>
        <begin position="13"/>
        <end position="173"/>
    </location>
</feature>
<evidence type="ECO:0000256" key="4">
    <source>
        <dbReference type="ARBA" id="ARBA00066947"/>
    </source>
</evidence>
<dbReference type="Pfam" id="PF02780">
    <property type="entry name" value="Transketolase_C"/>
    <property type="match status" value="1"/>
</dbReference>
<dbReference type="SUPFAM" id="SSF52518">
    <property type="entry name" value="Thiamin diphosphate-binding fold (THDP-binding)"/>
    <property type="match status" value="1"/>
</dbReference>
<dbReference type="Gene3D" id="3.40.50.970">
    <property type="match status" value="1"/>
</dbReference>
<dbReference type="InterPro" id="IPR033248">
    <property type="entry name" value="Transketolase_C"/>
</dbReference>
<dbReference type="InterPro" id="IPR019752">
    <property type="entry name" value="Pyrv/ketoisovalerate_OxRed_cat"/>
</dbReference>
<comment type="catalytic activity">
    <reaction evidence="2">
        <text>2 oxidized [2Fe-2S]-[ferredoxin] + 2-oxoglutarate + CoA = succinyl-CoA + 2 reduced [2Fe-2S]-[ferredoxin] + CO2 + H(+)</text>
        <dbReference type="Rhea" id="RHEA:17297"/>
        <dbReference type="Rhea" id="RHEA-COMP:10000"/>
        <dbReference type="Rhea" id="RHEA-COMP:10001"/>
        <dbReference type="ChEBI" id="CHEBI:15378"/>
        <dbReference type="ChEBI" id="CHEBI:16526"/>
        <dbReference type="ChEBI" id="CHEBI:16810"/>
        <dbReference type="ChEBI" id="CHEBI:33737"/>
        <dbReference type="ChEBI" id="CHEBI:33738"/>
        <dbReference type="ChEBI" id="CHEBI:57287"/>
        <dbReference type="ChEBI" id="CHEBI:57292"/>
        <dbReference type="EC" id="1.2.7.3"/>
    </reaction>
</comment>
<dbReference type="InterPro" id="IPR029061">
    <property type="entry name" value="THDP-binding"/>
</dbReference>
<evidence type="ECO:0000256" key="6">
    <source>
        <dbReference type="ARBA" id="ARBA00076968"/>
    </source>
</evidence>
<dbReference type="SUPFAM" id="SSF52922">
    <property type="entry name" value="TK C-terminal domain-like"/>
    <property type="match status" value="1"/>
</dbReference>
<evidence type="ECO:0000256" key="2">
    <source>
        <dbReference type="ARBA" id="ARBA00052359"/>
    </source>
</evidence>
<feature type="domain" description="Pyruvate flavodoxin/ferredoxin oxidoreductase pyrimidine binding" evidence="9">
    <location>
        <begin position="208"/>
        <end position="447"/>
    </location>
</feature>
<dbReference type="InterPro" id="IPR002869">
    <property type="entry name" value="Pyrv_flavodox_OxRed_cen"/>
</dbReference>
<dbReference type="Gene3D" id="3.40.50.920">
    <property type="match status" value="1"/>
</dbReference>
<keyword evidence="1" id="KW-0560">Oxidoreductase</keyword>
<evidence type="ECO:0000259" key="9">
    <source>
        <dbReference type="Pfam" id="PF01855"/>
    </source>
</evidence>